<evidence type="ECO:0008006" key="9">
    <source>
        <dbReference type="Google" id="ProtNLM"/>
    </source>
</evidence>
<keyword evidence="4" id="KW-0812">Transmembrane</keyword>
<keyword evidence="8" id="KW-1185">Reference proteome</keyword>
<keyword evidence="4" id="KW-1133">Transmembrane helix</keyword>
<sequence>MRRYASPRRTMVVVNSVLKLVQRQTYTCLSHRYGLYLCFGGIVLMIVSAFQFGEVVVEWSRDQYHVLFDSYRDNVGGKSFQSRLCLPMPIDVVYTWVNGTDMALLRELKAVKEQLEEEQKAQRERLGRNTSETTEVPKDSVKPECLLSHCIIAPMLALDPALPANITLKELPSLSPSFSAAKELLLMNKPFHQPTSFSLVVFNSQAEAIKAYTDVSKEDQKFSVSRCYLTTDKEAPGLTRMQTLAYLSGFPASFKETERLRAKLPSVITSKIKQRNATNRLGLLRNNQGKQTRPGLSDPVAPADRLQDRPESSDNALMWLMSTNG</sequence>
<evidence type="ECO:0000313" key="8">
    <source>
        <dbReference type="Proteomes" id="UP000265100"/>
    </source>
</evidence>
<reference evidence="7" key="4">
    <citation type="submission" date="2025-09" db="UniProtKB">
        <authorList>
            <consortium name="Ensembl"/>
        </authorList>
    </citation>
    <scope>IDENTIFICATION</scope>
</reference>
<evidence type="ECO:0000313" key="7">
    <source>
        <dbReference type="Ensembl" id="ENSACLP00000063848.1"/>
    </source>
</evidence>
<accession>A0AAX7U2F1</accession>
<dbReference type="InterPro" id="IPR031358">
    <property type="entry name" value="Stealth_CR1"/>
</dbReference>
<dbReference type="InterPro" id="IPR047141">
    <property type="entry name" value="Stealth"/>
</dbReference>
<dbReference type="GO" id="GO:0003976">
    <property type="term" value="F:UDP-N-acetylglucosamine-lysosomal-enzyme N-acetylglucosaminephosphotransferase activity"/>
    <property type="evidence" value="ECO:0007669"/>
    <property type="project" value="TreeGrafter"/>
</dbReference>
<dbReference type="PANTHER" id="PTHR24045">
    <property type="match status" value="1"/>
</dbReference>
<reference evidence="7" key="3">
    <citation type="submission" date="2025-08" db="UniProtKB">
        <authorList>
            <consortium name="Ensembl"/>
        </authorList>
    </citation>
    <scope>IDENTIFICATION</scope>
</reference>
<dbReference type="GO" id="GO:0016256">
    <property type="term" value="P:N-glycan processing to lysosome"/>
    <property type="evidence" value="ECO:0007669"/>
    <property type="project" value="TreeGrafter"/>
</dbReference>
<evidence type="ECO:0000256" key="4">
    <source>
        <dbReference type="SAM" id="Phobius"/>
    </source>
</evidence>
<feature type="domain" description="N-acetylglucosamine-1-phosphotransferase subunit alpha/beta regulatory" evidence="6">
    <location>
        <begin position="235"/>
        <end position="274"/>
    </location>
</feature>
<evidence type="ECO:0000259" key="6">
    <source>
        <dbReference type="Pfam" id="PF18440"/>
    </source>
</evidence>
<keyword evidence="2" id="KW-0175">Coiled coil</keyword>
<evidence type="ECO:0000256" key="1">
    <source>
        <dbReference type="ARBA" id="ARBA00022679"/>
    </source>
</evidence>
<dbReference type="PANTHER" id="PTHR24045:SF0">
    <property type="entry name" value="N-ACETYLGLUCOSAMINE-1-PHOSPHOTRANSFERASE SUBUNITS ALPHA_BETA"/>
    <property type="match status" value="1"/>
</dbReference>
<dbReference type="Pfam" id="PF18440">
    <property type="entry name" value="GlcNAc-1_reg"/>
    <property type="match status" value="1"/>
</dbReference>
<reference evidence="7 8" key="1">
    <citation type="submission" date="2018-05" db="EMBL/GenBank/DDBJ databases">
        <authorList>
            <person name="Datahose"/>
        </authorList>
    </citation>
    <scope>NUCLEOTIDE SEQUENCE</scope>
</reference>
<proteinExistence type="predicted"/>
<reference evidence="8" key="2">
    <citation type="submission" date="2023-03" db="EMBL/GenBank/DDBJ databases">
        <authorList>
            <consortium name="Wellcome Sanger Institute Data Sharing"/>
        </authorList>
    </citation>
    <scope>NUCLEOTIDE SEQUENCE [LARGE SCALE GENOMIC DNA]</scope>
</reference>
<dbReference type="Proteomes" id="UP000265100">
    <property type="component" value="Chromosome 17"/>
</dbReference>
<name>A0AAX7U2F1_ASTCA</name>
<feature type="domain" description="Stealth protein CR1 conserved region 1" evidence="5">
    <location>
        <begin position="88"/>
        <end position="115"/>
    </location>
</feature>
<feature type="transmembrane region" description="Helical" evidence="4">
    <location>
        <begin position="33"/>
        <end position="53"/>
    </location>
</feature>
<feature type="coiled-coil region" evidence="2">
    <location>
        <begin position="101"/>
        <end position="132"/>
    </location>
</feature>
<dbReference type="InterPro" id="IPR041536">
    <property type="entry name" value="GNPTAB_reg"/>
</dbReference>
<evidence type="ECO:0000256" key="2">
    <source>
        <dbReference type="SAM" id="Coils"/>
    </source>
</evidence>
<keyword evidence="4" id="KW-0472">Membrane</keyword>
<evidence type="ECO:0000259" key="5">
    <source>
        <dbReference type="Pfam" id="PF17101"/>
    </source>
</evidence>
<dbReference type="Ensembl" id="ENSACLT00000094726.1">
    <property type="protein sequence ID" value="ENSACLP00000063848.1"/>
    <property type="gene ID" value="ENSACLG00000021005.2"/>
</dbReference>
<organism evidence="7 8">
    <name type="scientific">Astatotilapia calliptera</name>
    <name type="common">Eastern happy</name>
    <name type="synonym">Chromis callipterus</name>
    <dbReference type="NCBI Taxonomy" id="8154"/>
    <lineage>
        <taxon>Eukaryota</taxon>
        <taxon>Metazoa</taxon>
        <taxon>Chordata</taxon>
        <taxon>Craniata</taxon>
        <taxon>Vertebrata</taxon>
        <taxon>Euteleostomi</taxon>
        <taxon>Actinopterygii</taxon>
        <taxon>Neopterygii</taxon>
        <taxon>Teleostei</taxon>
        <taxon>Neoteleostei</taxon>
        <taxon>Acanthomorphata</taxon>
        <taxon>Ovalentaria</taxon>
        <taxon>Cichlomorphae</taxon>
        <taxon>Cichliformes</taxon>
        <taxon>Cichlidae</taxon>
        <taxon>African cichlids</taxon>
        <taxon>Pseudocrenilabrinae</taxon>
        <taxon>Haplochromini</taxon>
        <taxon>Astatotilapia</taxon>
    </lineage>
</organism>
<keyword evidence="1" id="KW-0808">Transferase</keyword>
<dbReference type="GO" id="GO:0046835">
    <property type="term" value="P:carbohydrate phosphorylation"/>
    <property type="evidence" value="ECO:0007669"/>
    <property type="project" value="TreeGrafter"/>
</dbReference>
<dbReference type="GO" id="GO:0005794">
    <property type="term" value="C:Golgi apparatus"/>
    <property type="evidence" value="ECO:0007669"/>
    <property type="project" value="TreeGrafter"/>
</dbReference>
<feature type="region of interest" description="Disordered" evidence="3">
    <location>
        <begin position="287"/>
        <end position="314"/>
    </location>
</feature>
<evidence type="ECO:0000256" key="3">
    <source>
        <dbReference type="SAM" id="MobiDB-lite"/>
    </source>
</evidence>
<dbReference type="AlphaFoldDB" id="A0AAX7U2F1"/>
<dbReference type="Pfam" id="PF17101">
    <property type="entry name" value="Stealth_CR1"/>
    <property type="match status" value="1"/>
</dbReference>
<protein>
    <recommendedName>
        <fullName evidence="9">N-acetylglucosamine-1-phosphotransferase subunits alpha/beta</fullName>
    </recommendedName>
</protein>
<gene>
    <name evidence="7" type="primary">GNPTAB</name>
</gene>
<dbReference type="GeneTree" id="ENSGT00390000006747"/>